<keyword evidence="2" id="KW-1185">Reference proteome</keyword>
<dbReference type="AlphaFoldDB" id="K0B561"/>
<dbReference type="EMBL" id="CP003326">
    <property type="protein sequence ID" value="AFS79686.1"/>
    <property type="molecule type" value="Genomic_DNA"/>
</dbReference>
<dbReference type="RefSeq" id="WP_014968820.1">
    <property type="nucleotide sequence ID" value="NC_018664.1"/>
</dbReference>
<dbReference type="Proteomes" id="UP000006094">
    <property type="component" value="Chromosome"/>
</dbReference>
<protein>
    <submittedName>
        <fullName evidence="1">Uncharacterized protein</fullName>
    </submittedName>
</protein>
<dbReference type="HOGENOM" id="CLU_2988373_0_0_9"/>
<sequence length="57" mass="6500">MSKKNTFTNHTGLTNSLVNKKESEDYVQIINSKKYTIKGKDKIPTRVEPSMNSVTRV</sequence>
<dbReference type="KEGG" id="cad:Curi_c26930"/>
<evidence type="ECO:0000313" key="2">
    <source>
        <dbReference type="Proteomes" id="UP000006094"/>
    </source>
</evidence>
<organism evidence="1 2">
    <name type="scientific">Gottschalkia acidurici (strain ATCC 7906 / DSM 604 / BCRC 14475 / CIP 104303 / KCTC 5404 / NCIMB 10678 / 9a)</name>
    <name type="common">Clostridium acidurici</name>
    <dbReference type="NCBI Taxonomy" id="1128398"/>
    <lineage>
        <taxon>Bacteria</taxon>
        <taxon>Bacillati</taxon>
        <taxon>Bacillota</taxon>
        <taxon>Tissierellia</taxon>
        <taxon>Tissierellales</taxon>
        <taxon>Gottschalkiaceae</taxon>
        <taxon>Gottschalkia</taxon>
    </lineage>
</organism>
<dbReference type="STRING" id="1128398.Curi_c26930"/>
<accession>K0B561</accession>
<gene>
    <name evidence="1" type="ordered locus">Curi_c26930</name>
</gene>
<evidence type="ECO:0000313" key="1">
    <source>
        <dbReference type="EMBL" id="AFS79686.1"/>
    </source>
</evidence>
<reference evidence="1 2" key="1">
    <citation type="journal article" date="2012" name="PLoS ONE">
        <title>The purine-utilizing bacterium Clostridium acidurici 9a: a genome-guided metabolic reconsideration.</title>
        <authorList>
            <person name="Hartwich K."/>
            <person name="Poehlein A."/>
            <person name="Daniel R."/>
        </authorList>
    </citation>
    <scope>NUCLEOTIDE SEQUENCE [LARGE SCALE GENOMIC DNA]</scope>
    <source>
        <strain evidence="2">ATCC 7906 / DSM 604 / BCRC 14475 / CIP 104303 / KCTC 5404 / NCIMB 10678 / 9a</strain>
    </source>
</reference>
<name>K0B561_GOTA9</name>
<proteinExistence type="predicted"/>